<keyword evidence="2" id="KW-1185">Reference proteome</keyword>
<dbReference type="OrthoDB" id="3066241at2759"/>
<dbReference type="AlphaFoldDB" id="A0A8H5FB85"/>
<sequence>MATLIPQKYWRWHSELHKSMKQTHRTKESFEKFKYLVKHHACILDKTKKKDEQDMEAWDAYLAQILAVQPDLAMYQDFWPIQSYWETCVRTMWCRKKSRSQSSTQQREDSPEIVFVKQTFSKISGNISANASSGQRVYPPFSRHDAACTPRSQSDAFKRQTNTATHFLPPASQLSSRTASSSGSKFASASCNSFRDIYYNNEEEIEAAAISCCPLCGPPDRVDPWMNEELRHCLSHDESLLTTLADGGILFDQHLHLLCKLAKEDWEIFLGSIPSSEMRTDEKADVLEALTKAATRRANAECIPSPSALVELEIINPALEGSQAALQNAMRLQDQYDVFQDIWSVMKLESVPFLQKAHPDIGDLGNAICNMLRERPFFAKYDNFWPIRLYLLRMQSIANVRPIYRTDEEQLLFIEAFVEECGKHTKPRSTTTTIIQIPCRRHNPLDLSLVQEPVRADLQARGLGELIPVMPYLAVINEDELAAFARYSEAEKDEVMNLSGVKLTRFQKFVLKNSFV</sequence>
<dbReference type="Proteomes" id="UP000567179">
    <property type="component" value="Unassembled WGS sequence"/>
</dbReference>
<protein>
    <submittedName>
        <fullName evidence="1">Uncharacterized protein</fullName>
    </submittedName>
</protein>
<proteinExistence type="predicted"/>
<reference evidence="1 2" key="1">
    <citation type="journal article" date="2020" name="ISME J.">
        <title>Uncovering the hidden diversity of litter-decomposition mechanisms in mushroom-forming fungi.</title>
        <authorList>
            <person name="Floudas D."/>
            <person name="Bentzer J."/>
            <person name="Ahren D."/>
            <person name="Johansson T."/>
            <person name="Persson P."/>
            <person name="Tunlid A."/>
        </authorList>
    </citation>
    <scope>NUCLEOTIDE SEQUENCE [LARGE SCALE GENOMIC DNA]</scope>
    <source>
        <strain evidence="1 2">CBS 101986</strain>
    </source>
</reference>
<name>A0A8H5FB85_9AGAR</name>
<organism evidence="1 2">
    <name type="scientific">Psilocybe cf. subviscida</name>
    <dbReference type="NCBI Taxonomy" id="2480587"/>
    <lineage>
        <taxon>Eukaryota</taxon>
        <taxon>Fungi</taxon>
        <taxon>Dikarya</taxon>
        <taxon>Basidiomycota</taxon>
        <taxon>Agaricomycotina</taxon>
        <taxon>Agaricomycetes</taxon>
        <taxon>Agaricomycetidae</taxon>
        <taxon>Agaricales</taxon>
        <taxon>Agaricineae</taxon>
        <taxon>Strophariaceae</taxon>
        <taxon>Psilocybe</taxon>
    </lineage>
</organism>
<dbReference type="EMBL" id="JAACJJ010000001">
    <property type="protein sequence ID" value="KAF5330625.1"/>
    <property type="molecule type" value="Genomic_DNA"/>
</dbReference>
<evidence type="ECO:0000313" key="1">
    <source>
        <dbReference type="EMBL" id="KAF5330625.1"/>
    </source>
</evidence>
<gene>
    <name evidence="1" type="ORF">D9619_005925</name>
</gene>
<accession>A0A8H5FB85</accession>
<evidence type="ECO:0000313" key="2">
    <source>
        <dbReference type="Proteomes" id="UP000567179"/>
    </source>
</evidence>
<comment type="caution">
    <text evidence="1">The sequence shown here is derived from an EMBL/GenBank/DDBJ whole genome shotgun (WGS) entry which is preliminary data.</text>
</comment>